<keyword evidence="3" id="KW-0238">DNA-binding</keyword>
<evidence type="ECO:0000256" key="2">
    <source>
        <dbReference type="ARBA" id="ARBA00022853"/>
    </source>
</evidence>
<keyword evidence="7" id="KW-1185">Reference proteome</keyword>
<dbReference type="Gene3D" id="1.10.10.60">
    <property type="entry name" value="Homeodomain-like"/>
    <property type="match status" value="1"/>
</dbReference>
<dbReference type="Proteomes" id="UP000499080">
    <property type="component" value="Unassembled WGS sequence"/>
</dbReference>
<evidence type="ECO:0000313" key="7">
    <source>
        <dbReference type="Proteomes" id="UP000499080"/>
    </source>
</evidence>
<dbReference type="GO" id="GO:2000779">
    <property type="term" value="P:regulation of double-strand break repair"/>
    <property type="evidence" value="ECO:0007669"/>
    <property type="project" value="TreeGrafter"/>
</dbReference>
<keyword evidence="4" id="KW-0539">Nucleus</keyword>
<accession>A0A4Y2MTW6</accession>
<reference evidence="6 7" key="1">
    <citation type="journal article" date="2019" name="Sci. Rep.">
        <title>Orb-weaving spider Araneus ventricosus genome elucidates the spidroin gene catalogue.</title>
        <authorList>
            <person name="Kono N."/>
            <person name="Nakamura H."/>
            <person name="Ohtoshi R."/>
            <person name="Moran D.A.P."/>
            <person name="Shinohara A."/>
            <person name="Yoshida Y."/>
            <person name="Fujiwara M."/>
            <person name="Mori M."/>
            <person name="Tomita M."/>
            <person name="Arakawa K."/>
        </authorList>
    </citation>
    <scope>NUCLEOTIDE SEQUENCE [LARGE SCALE GENOMIC DNA]</scope>
</reference>
<dbReference type="PROSITE" id="PS51998">
    <property type="entry name" value="DEK_C"/>
    <property type="match status" value="1"/>
</dbReference>
<evidence type="ECO:0000256" key="1">
    <source>
        <dbReference type="ARBA" id="ARBA00004123"/>
    </source>
</evidence>
<keyword evidence="2" id="KW-0156">Chromatin regulator</keyword>
<dbReference type="GO" id="GO:0003677">
    <property type="term" value="F:DNA binding"/>
    <property type="evidence" value="ECO:0007669"/>
    <property type="project" value="UniProtKB-KW"/>
</dbReference>
<dbReference type="GO" id="GO:0005634">
    <property type="term" value="C:nucleus"/>
    <property type="evidence" value="ECO:0007669"/>
    <property type="project" value="UniProtKB-SubCell"/>
</dbReference>
<evidence type="ECO:0000256" key="3">
    <source>
        <dbReference type="ARBA" id="ARBA00023125"/>
    </source>
</evidence>
<dbReference type="PANTHER" id="PTHR13468:SF1">
    <property type="entry name" value="PROTEIN DEK"/>
    <property type="match status" value="1"/>
</dbReference>
<proteinExistence type="predicted"/>
<comment type="subcellular location">
    <subcellularLocation>
        <location evidence="1">Nucleus</location>
    </subcellularLocation>
</comment>
<dbReference type="InterPro" id="IPR044198">
    <property type="entry name" value="DEK"/>
</dbReference>
<name>A0A4Y2MTW6_ARAVE</name>
<dbReference type="GO" id="GO:0042393">
    <property type="term" value="F:histone binding"/>
    <property type="evidence" value="ECO:0007669"/>
    <property type="project" value="TreeGrafter"/>
</dbReference>
<dbReference type="InterPro" id="IPR014876">
    <property type="entry name" value="DEK_C"/>
</dbReference>
<organism evidence="6 7">
    <name type="scientific">Araneus ventricosus</name>
    <name type="common">Orbweaver spider</name>
    <name type="synonym">Epeira ventricosa</name>
    <dbReference type="NCBI Taxonomy" id="182803"/>
    <lineage>
        <taxon>Eukaryota</taxon>
        <taxon>Metazoa</taxon>
        <taxon>Ecdysozoa</taxon>
        <taxon>Arthropoda</taxon>
        <taxon>Chelicerata</taxon>
        <taxon>Arachnida</taxon>
        <taxon>Araneae</taxon>
        <taxon>Araneomorphae</taxon>
        <taxon>Entelegynae</taxon>
        <taxon>Araneoidea</taxon>
        <taxon>Araneidae</taxon>
        <taxon>Araneus</taxon>
    </lineage>
</organism>
<evidence type="ECO:0000256" key="4">
    <source>
        <dbReference type="ARBA" id="ARBA00023242"/>
    </source>
</evidence>
<protein>
    <recommendedName>
        <fullName evidence="5">DEK-C domain-containing protein</fullName>
    </recommendedName>
</protein>
<dbReference type="PANTHER" id="PTHR13468">
    <property type="entry name" value="DEK PROTEIN"/>
    <property type="match status" value="1"/>
</dbReference>
<dbReference type="GO" id="GO:0006325">
    <property type="term" value="P:chromatin organization"/>
    <property type="evidence" value="ECO:0007669"/>
    <property type="project" value="UniProtKB-KW"/>
</dbReference>
<dbReference type="Pfam" id="PF08766">
    <property type="entry name" value="DEK_C"/>
    <property type="match status" value="1"/>
</dbReference>
<dbReference type="OrthoDB" id="10248551at2759"/>
<sequence>MSAVVAGGSTRGTGVMVSASRRIRSTGACVPARQMSTRHGRQRRASCPAMQHVKWQQRMLYCRVACAAVSVRVRVAQHELSDILPEIVISEVKTLVSDKETPSNSVNNAITSCSATSTVESNVISTPEFKKITASLSNDIQITPLPKGVDVKEEPNETDEPLSKVKSNVSITPARIPYVDSDDEDDKPLSKMIGHPNDDQLRALVTKIVKESKLEDITMKTVIRKVFDAYPNFDLGYRKEFIKSIVRQVGKISMTNSTAAGHPSSMMVLDSIQQQNYRPLLPHVVIYIRLVLNFASLFSFKLERAFAESCNFEKLNGDNYKQWKFNIKMQLLNLELIEFVDKQEPVLDAEAKKS</sequence>
<evidence type="ECO:0000259" key="5">
    <source>
        <dbReference type="PROSITE" id="PS51998"/>
    </source>
</evidence>
<gene>
    <name evidence="6" type="ORF">AVEN_122753_1</name>
</gene>
<feature type="domain" description="DEK-C" evidence="5">
    <location>
        <begin position="195"/>
        <end position="251"/>
    </location>
</feature>
<comment type="caution">
    <text evidence="6">The sequence shown here is derived from an EMBL/GenBank/DDBJ whole genome shotgun (WGS) entry which is preliminary data.</text>
</comment>
<dbReference type="AlphaFoldDB" id="A0A4Y2MTW6"/>
<evidence type="ECO:0000313" key="6">
    <source>
        <dbReference type="EMBL" id="GBN30133.1"/>
    </source>
</evidence>
<dbReference type="EMBL" id="BGPR01007872">
    <property type="protein sequence ID" value="GBN30133.1"/>
    <property type="molecule type" value="Genomic_DNA"/>
</dbReference>
<dbReference type="SUPFAM" id="SSF109715">
    <property type="entry name" value="DEK C-terminal domain"/>
    <property type="match status" value="1"/>
</dbReference>